<sequence length="402" mass="44665">MARSTRKSAAPPSHVPEAGRSRKRQRSNKRDHGGRDWISALPDEILVAILHGLDAKTAVSTSLLSRRWRHLWKSLRSLRLSEVSLPDDASWVRLGPMREEYLKANKVNHFVPSLRWFSEIIKKRSAADDNEALRGLSVVFSGSAECAGAVDGAIAAASEQGVKGIDVAVVGDTRLTKYEFPSWPFSDDGDITRSSSASPLASLRLNNCRLSVSESFQGFSALTKLVLVAMHMSLEDTTAVLRSCKNLRSLYLIDMLDIRVVRHPRLEELVWLWPPPPSGALVIEAPALRRLEFWGAGEVLPASTRRSSPCLEHVSLQFVVYGGRPDERHAKNLRNISARFPRVRSLHLRYQVPKLVVRPGTPAIFSKLRVLTLSIDTKPSDDLLWMAMFVAAAPCLATLQTN</sequence>
<dbReference type="InterPro" id="IPR036047">
    <property type="entry name" value="F-box-like_dom_sf"/>
</dbReference>
<dbReference type="SUPFAM" id="SSF81383">
    <property type="entry name" value="F-box domain"/>
    <property type="match status" value="1"/>
</dbReference>
<dbReference type="EnsemblPlants" id="KQL22642">
    <property type="protein sequence ID" value="KQL22642"/>
    <property type="gene ID" value="SETIT_033267mg"/>
</dbReference>
<dbReference type="CDD" id="cd22160">
    <property type="entry name" value="F-box_AtFBL13-like"/>
    <property type="match status" value="1"/>
</dbReference>
<feature type="domain" description="F-box" evidence="2">
    <location>
        <begin position="35"/>
        <end position="94"/>
    </location>
</feature>
<dbReference type="STRING" id="4555.K4A314"/>
<protein>
    <recommendedName>
        <fullName evidence="2">F-box domain-containing protein</fullName>
    </recommendedName>
</protein>
<dbReference type="InterPro" id="IPR032675">
    <property type="entry name" value="LRR_dom_sf"/>
</dbReference>
<proteinExistence type="predicted"/>
<dbReference type="eggNOG" id="ENOG502S4JE">
    <property type="taxonomic scope" value="Eukaryota"/>
</dbReference>
<dbReference type="Gene3D" id="3.80.10.10">
    <property type="entry name" value="Ribonuclease Inhibitor"/>
    <property type="match status" value="1"/>
</dbReference>
<dbReference type="Proteomes" id="UP000004995">
    <property type="component" value="Unassembled WGS sequence"/>
</dbReference>
<dbReference type="InParanoid" id="K4A314"/>
<dbReference type="Pfam" id="PF00646">
    <property type="entry name" value="F-box"/>
    <property type="match status" value="1"/>
</dbReference>
<evidence type="ECO:0000313" key="3">
    <source>
        <dbReference type="EnsemblPlants" id="KQL22642"/>
    </source>
</evidence>
<dbReference type="Pfam" id="PF23622">
    <property type="entry name" value="LRR_At1g61320_AtMIF1"/>
    <property type="match status" value="1"/>
</dbReference>
<evidence type="ECO:0000259" key="2">
    <source>
        <dbReference type="PROSITE" id="PS50181"/>
    </source>
</evidence>
<dbReference type="SMART" id="SM00256">
    <property type="entry name" value="FBOX"/>
    <property type="match status" value="1"/>
</dbReference>
<accession>K4A314</accession>
<organism evidence="3 4">
    <name type="scientific">Setaria italica</name>
    <name type="common">Foxtail millet</name>
    <name type="synonym">Panicum italicum</name>
    <dbReference type="NCBI Taxonomy" id="4555"/>
    <lineage>
        <taxon>Eukaryota</taxon>
        <taxon>Viridiplantae</taxon>
        <taxon>Streptophyta</taxon>
        <taxon>Embryophyta</taxon>
        <taxon>Tracheophyta</taxon>
        <taxon>Spermatophyta</taxon>
        <taxon>Magnoliopsida</taxon>
        <taxon>Liliopsida</taxon>
        <taxon>Poales</taxon>
        <taxon>Poaceae</taxon>
        <taxon>PACMAD clade</taxon>
        <taxon>Panicoideae</taxon>
        <taxon>Panicodae</taxon>
        <taxon>Paniceae</taxon>
        <taxon>Cenchrinae</taxon>
        <taxon>Setaria</taxon>
    </lineage>
</organism>
<reference evidence="4" key="1">
    <citation type="journal article" date="2012" name="Nat. Biotechnol.">
        <title>Reference genome sequence of the model plant Setaria.</title>
        <authorList>
            <person name="Bennetzen J.L."/>
            <person name="Schmutz J."/>
            <person name="Wang H."/>
            <person name="Percifield R."/>
            <person name="Hawkins J."/>
            <person name="Pontaroli A.C."/>
            <person name="Estep M."/>
            <person name="Feng L."/>
            <person name="Vaughn J.N."/>
            <person name="Grimwood J."/>
            <person name="Jenkins J."/>
            <person name="Barry K."/>
            <person name="Lindquist E."/>
            <person name="Hellsten U."/>
            <person name="Deshpande S."/>
            <person name="Wang X."/>
            <person name="Wu X."/>
            <person name="Mitros T."/>
            <person name="Triplett J."/>
            <person name="Yang X."/>
            <person name="Ye C.Y."/>
            <person name="Mauro-Herrera M."/>
            <person name="Wang L."/>
            <person name="Li P."/>
            <person name="Sharma M."/>
            <person name="Sharma R."/>
            <person name="Ronald P.C."/>
            <person name="Panaud O."/>
            <person name="Kellogg E.A."/>
            <person name="Brutnell T.P."/>
            <person name="Doust A.N."/>
            <person name="Tuskan G.A."/>
            <person name="Rokhsar D."/>
            <person name="Devos K.M."/>
        </authorList>
    </citation>
    <scope>NUCLEOTIDE SEQUENCE [LARGE SCALE GENOMIC DNA]</scope>
    <source>
        <strain evidence="4">cv. Yugu1</strain>
    </source>
</reference>
<dbReference type="HOGENOM" id="CLU_686229_0_0_1"/>
<reference evidence="3" key="2">
    <citation type="submission" date="2018-08" db="UniProtKB">
        <authorList>
            <consortium name="EnsemblPlants"/>
        </authorList>
    </citation>
    <scope>IDENTIFICATION</scope>
    <source>
        <strain evidence="3">Yugu1</strain>
    </source>
</reference>
<dbReference type="SUPFAM" id="SSF52047">
    <property type="entry name" value="RNI-like"/>
    <property type="match status" value="1"/>
</dbReference>
<dbReference type="AlphaFoldDB" id="K4A314"/>
<evidence type="ECO:0000256" key="1">
    <source>
        <dbReference type="SAM" id="MobiDB-lite"/>
    </source>
</evidence>
<evidence type="ECO:0000313" key="4">
    <source>
        <dbReference type="Proteomes" id="UP000004995"/>
    </source>
</evidence>
<dbReference type="Gramene" id="KQL22642">
    <property type="protein sequence ID" value="KQL22642"/>
    <property type="gene ID" value="SETIT_033267mg"/>
</dbReference>
<dbReference type="PROSITE" id="PS50181">
    <property type="entry name" value="FBOX"/>
    <property type="match status" value="1"/>
</dbReference>
<keyword evidence="4" id="KW-1185">Reference proteome</keyword>
<dbReference type="OMA" id="LEACNTF"/>
<dbReference type="PANTHER" id="PTHR35545">
    <property type="entry name" value="F-BOX DOMAIN-CONTAINING PROTEIN"/>
    <property type="match status" value="1"/>
</dbReference>
<dbReference type="PANTHER" id="PTHR35545:SF16">
    <property type="entry name" value="OS07G0554800 PROTEIN"/>
    <property type="match status" value="1"/>
</dbReference>
<dbReference type="InterPro" id="IPR001810">
    <property type="entry name" value="F-box_dom"/>
</dbReference>
<dbReference type="Gene3D" id="1.20.1280.50">
    <property type="match status" value="1"/>
</dbReference>
<dbReference type="InterPro" id="IPR053781">
    <property type="entry name" value="F-box_AtFBL13-like"/>
</dbReference>
<feature type="region of interest" description="Disordered" evidence="1">
    <location>
        <begin position="1"/>
        <end position="35"/>
    </location>
</feature>
<name>K4A314_SETIT</name>
<dbReference type="InterPro" id="IPR055357">
    <property type="entry name" value="LRR_At1g61320_AtMIF1"/>
</dbReference>
<dbReference type="EMBL" id="AGNK02000700">
    <property type="status" value="NOT_ANNOTATED_CDS"/>
    <property type="molecule type" value="Genomic_DNA"/>
</dbReference>